<dbReference type="EMBL" id="JACRSN010000007">
    <property type="protein sequence ID" value="MBC8533614.1"/>
    <property type="molecule type" value="Genomic_DNA"/>
</dbReference>
<comment type="caution">
    <text evidence="1">The sequence shown here is derived from an EMBL/GenBank/DDBJ whole genome shotgun (WGS) entry which is preliminary data.</text>
</comment>
<dbReference type="Proteomes" id="UP000651482">
    <property type="component" value="Unassembled WGS sequence"/>
</dbReference>
<protein>
    <submittedName>
        <fullName evidence="1">Uncharacterized protein</fullName>
    </submittedName>
</protein>
<accession>A0A926HRB6</accession>
<organism evidence="1 2">
    <name type="scientific">Yeguia hominis</name>
    <dbReference type="NCBI Taxonomy" id="2763662"/>
    <lineage>
        <taxon>Bacteria</taxon>
        <taxon>Bacillati</taxon>
        <taxon>Bacillota</taxon>
        <taxon>Clostridia</taxon>
        <taxon>Eubacteriales</taxon>
        <taxon>Yeguiaceae</taxon>
        <taxon>Yeguia</taxon>
    </lineage>
</organism>
<dbReference type="RefSeq" id="WP_249319149.1">
    <property type="nucleotide sequence ID" value="NZ_JACRSN010000007.1"/>
</dbReference>
<gene>
    <name evidence="1" type="ORF">IAG03_06255</name>
</gene>
<sequence length="46" mass="5380">MFWISGNARGNAVLVKDEKRYFAIGLHTKYSDGTNTYNWKEFHTVL</sequence>
<name>A0A926HRB6_9FIRM</name>
<keyword evidence="2" id="KW-1185">Reference proteome</keyword>
<evidence type="ECO:0000313" key="1">
    <source>
        <dbReference type="EMBL" id="MBC8533614.1"/>
    </source>
</evidence>
<dbReference type="AlphaFoldDB" id="A0A926HRB6"/>
<reference evidence="1" key="1">
    <citation type="submission" date="2020-08" db="EMBL/GenBank/DDBJ databases">
        <title>Genome public.</title>
        <authorList>
            <person name="Liu C."/>
            <person name="Sun Q."/>
        </authorList>
    </citation>
    <scope>NUCLEOTIDE SEQUENCE</scope>
    <source>
        <strain evidence="1">NSJ-40</strain>
    </source>
</reference>
<evidence type="ECO:0000313" key="2">
    <source>
        <dbReference type="Proteomes" id="UP000651482"/>
    </source>
</evidence>
<proteinExistence type="predicted"/>